<organism evidence="15 16">
    <name type="scientific">Chelativorans salis</name>
    <dbReference type="NCBI Taxonomy" id="2978478"/>
    <lineage>
        <taxon>Bacteria</taxon>
        <taxon>Pseudomonadati</taxon>
        <taxon>Pseudomonadota</taxon>
        <taxon>Alphaproteobacteria</taxon>
        <taxon>Hyphomicrobiales</taxon>
        <taxon>Phyllobacteriaceae</taxon>
        <taxon>Chelativorans</taxon>
    </lineage>
</organism>
<feature type="transmembrane region" description="Helical" evidence="14">
    <location>
        <begin position="250"/>
        <end position="267"/>
    </location>
</feature>
<evidence type="ECO:0000256" key="14">
    <source>
        <dbReference type="HAMAP-Rule" id="MF_01006"/>
    </source>
</evidence>
<protein>
    <recommendedName>
        <fullName evidence="4 14">Undecaprenyl-diphosphatase</fullName>
        <ecNumber evidence="3 14">3.6.1.27</ecNumber>
    </recommendedName>
    <alternativeName>
        <fullName evidence="12 14">Bacitracin resistance protein</fullName>
    </alternativeName>
    <alternativeName>
        <fullName evidence="11 14">Undecaprenyl pyrophosphate phosphatase</fullName>
    </alternativeName>
</protein>
<reference evidence="15 16" key="1">
    <citation type="submission" date="2022-09" db="EMBL/GenBank/DDBJ databases">
        <title>Chelativorans salina sp. nov., a novel slightly halophilic bacterium isolated from a saline lake sediment enrichment.</title>
        <authorList>
            <person name="Gao L."/>
            <person name="Fang B.-Z."/>
            <person name="Li W.-J."/>
        </authorList>
    </citation>
    <scope>NUCLEOTIDE SEQUENCE [LARGE SCALE GENOMIC DNA]</scope>
    <source>
        <strain evidence="15 16">EGI FJ00035</strain>
    </source>
</reference>
<feature type="transmembrane region" description="Helical" evidence="14">
    <location>
        <begin position="84"/>
        <end position="104"/>
    </location>
</feature>
<feature type="transmembrane region" description="Helical" evidence="14">
    <location>
        <begin position="45"/>
        <end position="64"/>
    </location>
</feature>
<keyword evidence="6 14" id="KW-0812">Transmembrane</keyword>
<feature type="transmembrane region" description="Helical" evidence="14">
    <location>
        <begin position="187"/>
        <end position="205"/>
    </location>
</feature>
<keyword evidence="14" id="KW-0961">Cell wall biogenesis/degradation</keyword>
<keyword evidence="9 14" id="KW-0472">Membrane</keyword>
<keyword evidence="10 14" id="KW-0046">Antibiotic resistance</keyword>
<feature type="transmembrane region" description="Helical" evidence="14">
    <location>
        <begin position="217"/>
        <end position="238"/>
    </location>
</feature>
<keyword evidence="8 14" id="KW-1133">Transmembrane helix</keyword>
<evidence type="ECO:0000256" key="9">
    <source>
        <dbReference type="ARBA" id="ARBA00023136"/>
    </source>
</evidence>
<comment type="similarity">
    <text evidence="2 14">Belongs to the UppP family.</text>
</comment>
<evidence type="ECO:0000256" key="12">
    <source>
        <dbReference type="ARBA" id="ARBA00032932"/>
    </source>
</evidence>
<dbReference type="Proteomes" id="UP001320831">
    <property type="component" value="Unassembled WGS sequence"/>
</dbReference>
<dbReference type="GO" id="GO:0050380">
    <property type="term" value="F:undecaprenyl-diphosphatase activity"/>
    <property type="evidence" value="ECO:0007669"/>
    <property type="project" value="UniProtKB-EC"/>
</dbReference>
<dbReference type="EC" id="3.6.1.27" evidence="3 14"/>
<sequence>MPDQTIAEALLLGVLEGLTEFIPVSSTGHILLAGHFLGFESTGKAFEILIQLGAILAILSVYAARLWKMALELPHDKATRRFMLGILLAFLPAAIIGVLAYTVIKTVLFETPRLICIMLILGGIVLLWVDRWVKAPRYDDITRFPLPMYFKIGLFQCLSMIPGTSRSGATIVGGLILGADKRAAAEFSFFLAMPTMAGAFAYDLYRNYSLLTAADVEIIAVGFIAAFIAGVVVVRSLLGFVSRRGYSLFGWWRILVGVLGLAALFLLG</sequence>
<dbReference type="NCBIfam" id="NF001390">
    <property type="entry name" value="PRK00281.1-4"/>
    <property type="match status" value="1"/>
</dbReference>
<evidence type="ECO:0000256" key="3">
    <source>
        <dbReference type="ARBA" id="ARBA00012374"/>
    </source>
</evidence>
<proteinExistence type="inferred from homology"/>
<dbReference type="Pfam" id="PF02673">
    <property type="entry name" value="BacA"/>
    <property type="match status" value="1"/>
</dbReference>
<dbReference type="RefSeq" id="WP_260903649.1">
    <property type="nucleotide sequence ID" value="NZ_JAOCZP010000004.1"/>
</dbReference>
<evidence type="ECO:0000256" key="10">
    <source>
        <dbReference type="ARBA" id="ARBA00023251"/>
    </source>
</evidence>
<dbReference type="InterPro" id="IPR003824">
    <property type="entry name" value="UppP"/>
</dbReference>
<dbReference type="NCBIfam" id="TIGR00753">
    <property type="entry name" value="undec_PP_bacA"/>
    <property type="match status" value="1"/>
</dbReference>
<accession>A0ABT2LND9</accession>
<evidence type="ECO:0000256" key="11">
    <source>
        <dbReference type="ARBA" id="ARBA00032707"/>
    </source>
</evidence>
<evidence type="ECO:0000256" key="7">
    <source>
        <dbReference type="ARBA" id="ARBA00022801"/>
    </source>
</evidence>
<evidence type="ECO:0000313" key="16">
    <source>
        <dbReference type="Proteomes" id="UP001320831"/>
    </source>
</evidence>
<dbReference type="PANTHER" id="PTHR30622">
    <property type="entry name" value="UNDECAPRENYL-DIPHOSPHATASE"/>
    <property type="match status" value="1"/>
</dbReference>
<feature type="transmembrane region" description="Helical" evidence="14">
    <location>
        <begin position="110"/>
        <end position="129"/>
    </location>
</feature>
<evidence type="ECO:0000256" key="4">
    <source>
        <dbReference type="ARBA" id="ARBA00021581"/>
    </source>
</evidence>
<evidence type="ECO:0000256" key="1">
    <source>
        <dbReference type="ARBA" id="ARBA00004651"/>
    </source>
</evidence>
<comment type="miscellaneous">
    <text evidence="14">Bacitracin is thought to be involved in the inhibition of peptidoglycan synthesis by sequestering undecaprenyl diphosphate, thereby reducing the pool of lipid carrier available.</text>
</comment>
<comment type="caution">
    <text evidence="15">The sequence shown here is derived from an EMBL/GenBank/DDBJ whole genome shotgun (WGS) entry which is preliminary data.</text>
</comment>
<keyword evidence="5 14" id="KW-1003">Cell membrane</keyword>
<keyword evidence="14" id="KW-0573">Peptidoglycan synthesis</keyword>
<dbReference type="PANTHER" id="PTHR30622:SF3">
    <property type="entry name" value="UNDECAPRENYL-DIPHOSPHATASE"/>
    <property type="match status" value="1"/>
</dbReference>
<comment type="catalytic activity">
    <reaction evidence="13 14">
        <text>di-trans,octa-cis-undecaprenyl diphosphate + H2O = di-trans,octa-cis-undecaprenyl phosphate + phosphate + H(+)</text>
        <dbReference type="Rhea" id="RHEA:28094"/>
        <dbReference type="ChEBI" id="CHEBI:15377"/>
        <dbReference type="ChEBI" id="CHEBI:15378"/>
        <dbReference type="ChEBI" id="CHEBI:43474"/>
        <dbReference type="ChEBI" id="CHEBI:58405"/>
        <dbReference type="ChEBI" id="CHEBI:60392"/>
        <dbReference type="EC" id="3.6.1.27"/>
    </reaction>
</comment>
<keyword evidence="14" id="KW-0133">Cell shape</keyword>
<keyword evidence="16" id="KW-1185">Reference proteome</keyword>
<evidence type="ECO:0000256" key="6">
    <source>
        <dbReference type="ARBA" id="ARBA00022692"/>
    </source>
</evidence>
<evidence type="ECO:0000256" key="8">
    <source>
        <dbReference type="ARBA" id="ARBA00022989"/>
    </source>
</evidence>
<gene>
    <name evidence="14" type="primary">uppP</name>
    <name evidence="15" type="ORF">N5A92_13695</name>
</gene>
<evidence type="ECO:0000256" key="13">
    <source>
        <dbReference type="ARBA" id="ARBA00047594"/>
    </source>
</evidence>
<comment type="subcellular location">
    <subcellularLocation>
        <location evidence="1 14">Cell membrane</location>
        <topology evidence="1 14">Multi-pass membrane protein</topology>
    </subcellularLocation>
</comment>
<evidence type="ECO:0000256" key="2">
    <source>
        <dbReference type="ARBA" id="ARBA00010621"/>
    </source>
</evidence>
<evidence type="ECO:0000256" key="5">
    <source>
        <dbReference type="ARBA" id="ARBA00022475"/>
    </source>
</evidence>
<name>A0ABT2LND9_9HYPH</name>
<dbReference type="EMBL" id="JAOCZP010000004">
    <property type="protein sequence ID" value="MCT7376086.1"/>
    <property type="molecule type" value="Genomic_DNA"/>
</dbReference>
<dbReference type="NCBIfam" id="NF001389">
    <property type="entry name" value="PRK00281.1-2"/>
    <property type="match status" value="1"/>
</dbReference>
<dbReference type="HAMAP" id="MF_01006">
    <property type="entry name" value="Undec_diphosphatase"/>
    <property type="match status" value="1"/>
</dbReference>
<keyword evidence="7 14" id="KW-0378">Hydrolase</keyword>
<comment type="function">
    <text evidence="14">Catalyzes the dephosphorylation of undecaprenyl diphosphate (UPP). Confers resistance to bacitracin.</text>
</comment>
<evidence type="ECO:0000313" key="15">
    <source>
        <dbReference type="EMBL" id="MCT7376086.1"/>
    </source>
</evidence>